<dbReference type="InterPro" id="IPR000073">
    <property type="entry name" value="AB_hydrolase_1"/>
</dbReference>
<reference evidence="4" key="1">
    <citation type="submission" date="2017-08" db="EMBL/GenBank/DDBJ databases">
        <authorList>
            <person name="Varghese N."/>
            <person name="Submissions S."/>
        </authorList>
    </citation>
    <scope>NUCLEOTIDE SEQUENCE [LARGE SCALE GENOMIC DNA]</scope>
    <source>
        <strain evidence="4">KCTC 23107</strain>
    </source>
</reference>
<dbReference type="InterPro" id="IPR029058">
    <property type="entry name" value="AB_hydrolase_fold"/>
</dbReference>
<keyword evidence="1" id="KW-0732">Signal</keyword>
<dbReference type="Proteomes" id="UP000219465">
    <property type="component" value="Unassembled WGS sequence"/>
</dbReference>
<organism evidence="3 4">
    <name type="scientific">Hoeflea halophila</name>
    <dbReference type="NCBI Taxonomy" id="714899"/>
    <lineage>
        <taxon>Bacteria</taxon>
        <taxon>Pseudomonadati</taxon>
        <taxon>Pseudomonadota</taxon>
        <taxon>Alphaproteobacteria</taxon>
        <taxon>Hyphomicrobiales</taxon>
        <taxon>Rhizobiaceae</taxon>
        <taxon>Hoeflea</taxon>
    </lineage>
</organism>
<evidence type="ECO:0000259" key="2">
    <source>
        <dbReference type="Pfam" id="PF12697"/>
    </source>
</evidence>
<accession>A0A286HML1</accession>
<gene>
    <name evidence="3" type="ORF">SAMN05877838_0262</name>
</gene>
<keyword evidence="4" id="KW-1185">Reference proteome</keyword>
<feature type="domain" description="AB hydrolase-1" evidence="2">
    <location>
        <begin position="90"/>
        <end position="205"/>
    </location>
</feature>
<evidence type="ECO:0000313" key="3">
    <source>
        <dbReference type="EMBL" id="SOE08539.1"/>
    </source>
</evidence>
<dbReference type="AlphaFoldDB" id="A0A286HML1"/>
<name>A0A286HML1_9HYPH</name>
<sequence length="219" mass="24358">MNAFEDLYTRPHQDRRWGLCLLTGLLLALSLTLAAPAHAAAKNTAEPVTQVYFIRGFMGIFSTGFDTMTQSLARRKIEAKVYSHLGGSALRARIARQYKQSRRGKPIVIVGHSFGGNAALQVADSLRRDNIPVELVITVDPTRAGPLSTNVKRYVNYYFSKNGLGAELKPRSGVPKRRIKNIDMRARTDVMGEGDDHWTVTHNEAIQSEILRAVIRAAR</sequence>
<dbReference type="Pfam" id="PF12697">
    <property type="entry name" value="Abhydrolase_6"/>
    <property type="match status" value="1"/>
</dbReference>
<evidence type="ECO:0000256" key="1">
    <source>
        <dbReference type="SAM" id="SignalP"/>
    </source>
</evidence>
<dbReference type="EMBL" id="OCPC01000001">
    <property type="protein sequence ID" value="SOE08539.1"/>
    <property type="molecule type" value="Genomic_DNA"/>
</dbReference>
<proteinExistence type="predicted"/>
<feature type="signal peptide" evidence="1">
    <location>
        <begin position="1"/>
        <end position="39"/>
    </location>
</feature>
<dbReference type="Gene3D" id="3.40.50.1820">
    <property type="entry name" value="alpha/beta hydrolase"/>
    <property type="match status" value="1"/>
</dbReference>
<feature type="chain" id="PRO_5012854970" description="AB hydrolase-1 domain-containing protein" evidence="1">
    <location>
        <begin position="40"/>
        <end position="219"/>
    </location>
</feature>
<dbReference type="OrthoDB" id="5293296at2"/>
<protein>
    <recommendedName>
        <fullName evidence="2">AB hydrolase-1 domain-containing protein</fullName>
    </recommendedName>
</protein>
<dbReference type="SUPFAM" id="SSF53474">
    <property type="entry name" value="alpha/beta-Hydrolases"/>
    <property type="match status" value="1"/>
</dbReference>
<evidence type="ECO:0000313" key="4">
    <source>
        <dbReference type="Proteomes" id="UP000219465"/>
    </source>
</evidence>
<dbReference type="RefSeq" id="WP_097104279.1">
    <property type="nucleotide sequence ID" value="NZ_OCPC01000001.1"/>
</dbReference>